<dbReference type="Pfam" id="PF00294">
    <property type="entry name" value="PfkB"/>
    <property type="match status" value="1"/>
</dbReference>
<dbReference type="InterPro" id="IPR011611">
    <property type="entry name" value="PfkB_dom"/>
</dbReference>
<evidence type="ECO:0000256" key="1">
    <source>
        <dbReference type="ARBA" id="ARBA00022679"/>
    </source>
</evidence>
<dbReference type="Gene3D" id="3.40.1190.20">
    <property type="match status" value="1"/>
</dbReference>
<proteinExistence type="predicted"/>
<reference evidence="4 5" key="1">
    <citation type="submission" date="2019-03" db="EMBL/GenBank/DDBJ databases">
        <title>Genomics of glacier-inhabiting Cryobacterium strains.</title>
        <authorList>
            <person name="Liu Q."/>
            <person name="Xin Y.-H."/>
        </authorList>
    </citation>
    <scope>NUCLEOTIDE SEQUENCE [LARGE SCALE GENOMIC DNA]</scope>
    <source>
        <strain evidence="4 5">RHLT2-21</strain>
    </source>
</reference>
<evidence type="ECO:0000256" key="2">
    <source>
        <dbReference type="ARBA" id="ARBA00022777"/>
    </source>
</evidence>
<dbReference type="GO" id="GO:0016301">
    <property type="term" value="F:kinase activity"/>
    <property type="evidence" value="ECO:0007669"/>
    <property type="project" value="UniProtKB-KW"/>
</dbReference>
<feature type="domain" description="Carbohydrate kinase PfkB" evidence="3">
    <location>
        <begin position="8"/>
        <end position="301"/>
    </location>
</feature>
<dbReference type="RefSeq" id="WP_134508319.1">
    <property type="nucleotide sequence ID" value="NZ_SOFM01000021.1"/>
</dbReference>
<dbReference type="InterPro" id="IPR029056">
    <property type="entry name" value="Ribokinase-like"/>
</dbReference>
<evidence type="ECO:0000313" key="4">
    <source>
        <dbReference type="EMBL" id="TFC04641.1"/>
    </source>
</evidence>
<dbReference type="SUPFAM" id="SSF53613">
    <property type="entry name" value="Ribokinase-like"/>
    <property type="match status" value="1"/>
</dbReference>
<dbReference type="PANTHER" id="PTHR10584">
    <property type="entry name" value="SUGAR KINASE"/>
    <property type="match status" value="1"/>
</dbReference>
<sequence length="320" mass="32504">MAEPPRLIFTGNVIVDVVLTIDRLPEAGSDTLASSSRLTAGGGFNTMAAARRDGLPVTFLGRYGQGPFGAIVHAALGAEGIEAAQPALPDLDSGYCVVLVDGSAERTFVTWVGAEGRLGRADLDLAEVRPGDIVYVSGYSLAHPANAAAIPGWLRELPPAARVITDPSPLIATLDPATLAEVMARTDVFSANARESRHLTGTGEPGDAAARLVGSIRPGGFVVVRDGPHGCWLAGDNLGRLPVHVPGFTVPVVDTTGAGDTHCGVLAAALARGLTPLEAARRANAAAALAVTRPGPATAPPAAAIDAFLRDIGGTDGPGD</sequence>
<keyword evidence="5" id="KW-1185">Reference proteome</keyword>
<evidence type="ECO:0000313" key="5">
    <source>
        <dbReference type="Proteomes" id="UP000297643"/>
    </source>
</evidence>
<dbReference type="AlphaFoldDB" id="A0A4V3ID38"/>
<organism evidence="4 5">
    <name type="scientific">Cryobacterium mannosilyticum</name>
    <dbReference type="NCBI Taxonomy" id="1259190"/>
    <lineage>
        <taxon>Bacteria</taxon>
        <taxon>Bacillati</taxon>
        <taxon>Actinomycetota</taxon>
        <taxon>Actinomycetes</taxon>
        <taxon>Micrococcales</taxon>
        <taxon>Microbacteriaceae</taxon>
        <taxon>Cryobacterium</taxon>
    </lineage>
</organism>
<accession>A0A4V3ID38</accession>
<name>A0A4V3ID38_9MICO</name>
<keyword evidence="1" id="KW-0808">Transferase</keyword>
<dbReference type="PANTHER" id="PTHR10584:SF166">
    <property type="entry name" value="RIBOKINASE"/>
    <property type="match status" value="1"/>
</dbReference>
<dbReference type="Proteomes" id="UP000297643">
    <property type="component" value="Unassembled WGS sequence"/>
</dbReference>
<gene>
    <name evidence="4" type="ORF">E3O32_07970</name>
</gene>
<dbReference type="EMBL" id="SOFM01000021">
    <property type="protein sequence ID" value="TFC04641.1"/>
    <property type="molecule type" value="Genomic_DNA"/>
</dbReference>
<protein>
    <submittedName>
        <fullName evidence="4">Sugar kinase</fullName>
    </submittedName>
</protein>
<evidence type="ECO:0000259" key="3">
    <source>
        <dbReference type="Pfam" id="PF00294"/>
    </source>
</evidence>
<keyword evidence="2 4" id="KW-0418">Kinase</keyword>
<comment type="caution">
    <text evidence="4">The sequence shown here is derived from an EMBL/GenBank/DDBJ whole genome shotgun (WGS) entry which is preliminary data.</text>
</comment>